<keyword evidence="4" id="KW-1003">Cell membrane</keyword>
<dbReference type="EMBL" id="CP024988">
    <property type="protein sequence ID" value="AWT27444.1"/>
    <property type="molecule type" value="Genomic_DNA"/>
</dbReference>
<comment type="subcellular location">
    <subcellularLocation>
        <location evidence="1">Cell membrane</location>
        <topology evidence="1">Multi-pass membrane protein</topology>
    </subcellularLocation>
</comment>
<dbReference type="GO" id="GO:0022857">
    <property type="term" value="F:transmembrane transporter activity"/>
    <property type="evidence" value="ECO:0007669"/>
    <property type="project" value="InterPro"/>
</dbReference>
<dbReference type="PROSITE" id="PS50850">
    <property type="entry name" value="MFS"/>
    <property type="match status" value="1"/>
</dbReference>
<dbReference type="Pfam" id="PF07690">
    <property type="entry name" value="MFS_1"/>
    <property type="match status" value="1"/>
</dbReference>
<protein>
    <submittedName>
        <fullName evidence="11">Multidrug export protein EmrB</fullName>
    </submittedName>
</protein>
<dbReference type="PANTHER" id="PTHR42718:SF9">
    <property type="entry name" value="MAJOR FACILITATOR SUPERFAMILY MULTIDRUG TRANSPORTER MFSC"/>
    <property type="match status" value="1"/>
</dbReference>
<feature type="transmembrane region" description="Helical" evidence="9">
    <location>
        <begin position="304"/>
        <end position="328"/>
    </location>
</feature>
<dbReference type="CDD" id="cd17503">
    <property type="entry name" value="MFS_LmrB_MDR_like"/>
    <property type="match status" value="1"/>
</dbReference>
<feature type="transmembrane region" description="Helical" evidence="9">
    <location>
        <begin position="473"/>
        <end position="495"/>
    </location>
</feature>
<evidence type="ECO:0000256" key="2">
    <source>
        <dbReference type="ARBA" id="ARBA00008537"/>
    </source>
</evidence>
<feature type="transmembrane region" description="Helical" evidence="9">
    <location>
        <begin position="394"/>
        <end position="420"/>
    </location>
</feature>
<evidence type="ECO:0000256" key="4">
    <source>
        <dbReference type="ARBA" id="ARBA00022475"/>
    </source>
</evidence>
<dbReference type="InterPro" id="IPR020846">
    <property type="entry name" value="MFS_dom"/>
</dbReference>
<organism evidence="11 12">
    <name type="scientific">Corynebacterium provencense</name>
    <dbReference type="NCBI Taxonomy" id="1737425"/>
    <lineage>
        <taxon>Bacteria</taxon>
        <taxon>Bacillati</taxon>
        <taxon>Actinomycetota</taxon>
        <taxon>Actinomycetes</taxon>
        <taxon>Mycobacteriales</taxon>
        <taxon>Corynebacteriaceae</taxon>
        <taxon>Corynebacterium</taxon>
    </lineage>
</organism>
<feature type="transmembrane region" description="Helical" evidence="9">
    <location>
        <begin position="195"/>
        <end position="213"/>
    </location>
</feature>
<dbReference type="STRING" id="1737425.GCA_900049755_01723"/>
<feature type="transmembrane region" description="Helical" evidence="9">
    <location>
        <begin position="225"/>
        <end position="243"/>
    </location>
</feature>
<feature type="region of interest" description="Disordered" evidence="8">
    <location>
        <begin position="1"/>
        <end position="36"/>
    </location>
</feature>
<name>A0A2Z3YY22_9CORY</name>
<dbReference type="PANTHER" id="PTHR42718">
    <property type="entry name" value="MAJOR FACILITATOR SUPERFAMILY MULTIDRUG TRANSPORTER MFSC"/>
    <property type="match status" value="1"/>
</dbReference>
<keyword evidence="6 9" id="KW-1133">Transmembrane helix</keyword>
<dbReference type="RefSeq" id="WP_174217130.1">
    <property type="nucleotide sequence ID" value="NZ_CP024988.1"/>
</dbReference>
<dbReference type="InterPro" id="IPR011701">
    <property type="entry name" value="MFS"/>
</dbReference>
<evidence type="ECO:0000256" key="7">
    <source>
        <dbReference type="ARBA" id="ARBA00023136"/>
    </source>
</evidence>
<evidence type="ECO:0000313" key="12">
    <source>
        <dbReference type="Proteomes" id="UP000247696"/>
    </source>
</evidence>
<feature type="transmembrane region" description="Helical" evidence="9">
    <location>
        <begin position="164"/>
        <end position="183"/>
    </location>
</feature>
<feature type="transmembrane region" description="Helical" evidence="9">
    <location>
        <begin position="340"/>
        <end position="358"/>
    </location>
</feature>
<dbReference type="InterPro" id="IPR004638">
    <property type="entry name" value="EmrB-like"/>
</dbReference>
<evidence type="ECO:0000256" key="3">
    <source>
        <dbReference type="ARBA" id="ARBA00022448"/>
    </source>
</evidence>
<comment type="similarity">
    <text evidence="2">Belongs to the major facilitator superfamily. EmrB family.</text>
</comment>
<evidence type="ECO:0000256" key="6">
    <source>
        <dbReference type="ARBA" id="ARBA00022989"/>
    </source>
</evidence>
<keyword evidence="5 9" id="KW-0812">Transmembrane</keyword>
<dbReference type="KEGG" id="cpre:Csp1_27010"/>
<feature type="transmembrane region" description="Helical" evidence="9">
    <location>
        <begin position="255"/>
        <end position="274"/>
    </location>
</feature>
<reference evidence="12" key="1">
    <citation type="submission" date="2017-11" db="EMBL/GenBank/DDBJ databases">
        <title>Otitis media/interna in a cat caused by the recently described species Corynebacterium provencense.</title>
        <authorList>
            <person name="Kittl S."/>
            <person name="Brodard I."/>
            <person name="Rychener L."/>
            <person name="Jores J."/>
            <person name="Roosje P."/>
            <person name="Gobeli Brawand S."/>
        </authorList>
    </citation>
    <scope>NUCLEOTIDE SEQUENCE [LARGE SCALE GENOMIC DNA]</scope>
    <source>
        <strain evidence="12">17KM38</strain>
    </source>
</reference>
<feature type="transmembrane region" description="Helical" evidence="9">
    <location>
        <begin position="40"/>
        <end position="59"/>
    </location>
</feature>
<gene>
    <name evidence="11" type="primary">emrB</name>
    <name evidence="11" type="ORF">Csp1_27010</name>
</gene>
<dbReference type="PRINTS" id="PR01036">
    <property type="entry name" value="TCRTETB"/>
</dbReference>
<accession>A0A2Z3YY22</accession>
<feature type="transmembrane region" description="Helical" evidence="9">
    <location>
        <begin position="139"/>
        <end position="157"/>
    </location>
</feature>
<dbReference type="InterPro" id="IPR036259">
    <property type="entry name" value="MFS_trans_sf"/>
</dbReference>
<evidence type="ECO:0000256" key="9">
    <source>
        <dbReference type="SAM" id="Phobius"/>
    </source>
</evidence>
<dbReference type="Proteomes" id="UP000247696">
    <property type="component" value="Chromosome"/>
</dbReference>
<feature type="transmembrane region" description="Helical" evidence="9">
    <location>
        <begin position="370"/>
        <end position="388"/>
    </location>
</feature>
<feature type="transmembrane region" description="Helical" evidence="9">
    <location>
        <begin position="106"/>
        <end position="133"/>
    </location>
</feature>
<evidence type="ECO:0000313" key="11">
    <source>
        <dbReference type="EMBL" id="AWT27444.1"/>
    </source>
</evidence>
<evidence type="ECO:0000256" key="1">
    <source>
        <dbReference type="ARBA" id="ARBA00004651"/>
    </source>
</evidence>
<feature type="transmembrane region" description="Helical" evidence="9">
    <location>
        <begin position="79"/>
        <end position="99"/>
    </location>
</feature>
<feature type="compositionally biased region" description="Low complexity" evidence="8">
    <location>
        <begin position="1"/>
        <end position="30"/>
    </location>
</feature>
<dbReference type="NCBIfam" id="TIGR00711">
    <property type="entry name" value="efflux_EmrB"/>
    <property type="match status" value="1"/>
</dbReference>
<keyword evidence="7 9" id="KW-0472">Membrane</keyword>
<keyword evidence="12" id="KW-1185">Reference proteome</keyword>
<dbReference type="Gene3D" id="1.20.1250.20">
    <property type="entry name" value="MFS general substrate transporter like domains"/>
    <property type="match status" value="1"/>
</dbReference>
<evidence type="ECO:0000259" key="10">
    <source>
        <dbReference type="PROSITE" id="PS50850"/>
    </source>
</evidence>
<evidence type="ECO:0000256" key="8">
    <source>
        <dbReference type="SAM" id="MobiDB-lite"/>
    </source>
</evidence>
<keyword evidence="3" id="KW-0813">Transport</keyword>
<feature type="transmembrane region" description="Helical" evidence="9">
    <location>
        <begin position="441"/>
        <end position="461"/>
    </location>
</feature>
<dbReference type="SUPFAM" id="SSF103473">
    <property type="entry name" value="MFS general substrate transporter"/>
    <property type="match status" value="1"/>
</dbReference>
<proteinExistence type="inferred from homology"/>
<dbReference type="Gene3D" id="1.20.1720.10">
    <property type="entry name" value="Multidrug resistance protein D"/>
    <property type="match status" value="1"/>
</dbReference>
<evidence type="ECO:0000256" key="5">
    <source>
        <dbReference type="ARBA" id="ARBA00022692"/>
    </source>
</evidence>
<dbReference type="GO" id="GO:0005886">
    <property type="term" value="C:plasma membrane"/>
    <property type="evidence" value="ECO:0007669"/>
    <property type="project" value="UniProtKB-SubCell"/>
</dbReference>
<dbReference type="AlphaFoldDB" id="A0A2Z3YY22"/>
<feature type="domain" description="Major facilitator superfamily (MFS) profile" evidence="10">
    <location>
        <begin position="41"/>
        <end position="500"/>
    </location>
</feature>
<sequence>MSEIPDPSAKKAPVPSPSSASPTSPEQSTTARDRPGRPGLLIGILVMAAFVMILNETTLSNALPDLMMEFEVGADTAQWLTTAFMLTMAVVIPMTGYLMARVPGRVLFIVAVGLFTVGSVIATVAPVFGLLLLARVVQAAGTALVMPMLMTTIMVLVPVERRGAMMGLVGIVMAVGPAVGPTYAGVVLEIADWRWIFGTMILLGVVALVIGGLQMRSFQPTSRPPFDIPSAVLSAVGFAATIYGLSKLSELADGFPTQSVVFLIVGAVVLTVFFRRQSALMAGEAAGEPVVPLMNTTPLRTREYVLSLALMLLAFCTLFGFIILMPIFAQSVLGLSPLQTGLVTLPGGIVMGALGPVAGRIYDAKGTRPLIIPGAVALVAAMLLMMTLDEGKNVWFLIGCALLLNIGMAFLMTPLMSNALAAVPVHLSAHGSSILNTLQQLAGAAGTALFVAVMSIGVSHSDSAPPFGPMIDGVGVAFMFGSVLAGIVLVLTVVLRLDVHRGTLEDAVPVTSED</sequence>